<dbReference type="SUPFAM" id="SSF52540">
    <property type="entry name" value="P-loop containing nucleoside triphosphate hydrolases"/>
    <property type="match status" value="1"/>
</dbReference>
<dbReference type="Gene3D" id="1.10.10.10">
    <property type="entry name" value="Winged helix-like DNA-binding domain superfamily/Winged helix DNA-binding domain"/>
    <property type="match status" value="1"/>
</dbReference>
<dbReference type="Gene3D" id="3.40.50.300">
    <property type="entry name" value="P-loop containing nucleotide triphosphate hydrolases"/>
    <property type="match status" value="1"/>
</dbReference>
<evidence type="ECO:0000313" key="1">
    <source>
        <dbReference type="EMBL" id="MFC1413694.1"/>
    </source>
</evidence>
<dbReference type="InterPro" id="IPR058852">
    <property type="entry name" value="HTH_77"/>
</dbReference>
<dbReference type="Pfam" id="PF25872">
    <property type="entry name" value="HTH_77"/>
    <property type="match status" value="1"/>
</dbReference>
<dbReference type="InterPro" id="IPR049945">
    <property type="entry name" value="AAA_22"/>
</dbReference>
<dbReference type="PRINTS" id="PR00364">
    <property type="entry name" value="DISEASERSIST"/>
</dbReference>
<reference evidence="1 2" key="1">
    <citation type="submission" date="2024-09" db="EMBL/GenBank/DDBJ databases">
        <authorList>
            <person name="Lee S.D."/>
        </authorList>
    </citation>
    <scope>NUCLEOTIDE SEQUENCE [LARGE SCALE GENOMIC DNA]</scope>
    <source>
        <strain evidence="1 2">N1-1</strain>
    </source>
</reference>
<evidence type="ECO:0000313" key="2">
    <source>
        <dbReference type="Proteomes" id="UP001592582"/>
    </source>
</evidence>
<keyword evidence="2" id="KW-1185">Reference proteome</keyword>
<organism evidence="1 2">
    <name type="scientific">Streptacidiphilus alkalitolerans</name>
    <dbReference type="NCBI Taxonomy" id="3342712"/>
    <lineage>
        <taxon>Bacteria</taxon>
        <taxon>Bacillati</taxon>
        <taxon>Actinomycetota</taxon>
        <taxon>Actinomycetes</taxon>
        <taxon>Kitasatosporales</taxon>
        <taxon>Streptomycetaceae</taxon>
        <taxon>Streptacidiphilus</taxon>
    </lineage>
</organism>
<accession>A0ABV6VIX5</accession>
<dbReference type="SUPFAM" id="SSF48452">
    <property type="entry name" value="TPR-like"/>
    <property type="match status" value="1"/>
</dbReference>
<dbReference type="InterPro" id="IPR016032">
    <property type="entry name" value="Sig_transdc_resp-reg_C-effctor"/>
</dbReference>
<protein>
    <submittedName>
        <fullName evidence="1">LuxR C-terminal-related transcriptional regulator</fullName>
    </submittedName>
</protein>
<gene>
    <name evidence="1" type="ORF">ACEZDG_30970</name>
</gene>
<dbReference type="InterPro" id="IPR036388">
    <property type="entry name" value="WH-like_DNA-bd_sf"/>
</dbReference>
<dbReference type="PANTHER" id="PTHR47691">
    <property type="entry name" value="REGULATOR-RELATED"/>
    <property type="match status" value="1"/>
</dbReference>
<dbReference type="PROSITE" id="PS50043">
    <property type="entry name" value="HTH_LUXR_2"/>
    <property type="match status" value="1"/>
</dbReference>
<dbReference type="Proteomes" id="UP001592582">
    <property type="component" value="Unassembled WGS sequence"/>
</dbReference>
<dbReference type="PRINTS" id="PR00038">
    <property type="entry name" value="HTHLUXR"/>
</dbReference>
<dbReference type="PANTHER" id="PTHR47691:SF3">
    <property type="entry name" value="HTH-TYPE TRANSCRIPTIONAL REGULATOR RV0890C-RELATED"/>
    <property type="match status" value="1"/>
</dbReference>
<dbReference type="EMBL" id="JBHEZX010000018">
    <property type="protein sequence ID" value="MFC1413694.1"/>
    <property type="molecule type" value="Genomic_DNA"/>
</dbReference>
<dbReference type="SMART" id="SM00421">
    <property type="entry name" value="HTH_LUXR"/>
    <property type="match status" value="1"/>
</dbReference>
<dbReference type="CDD" id="cd06170">
    <property type="entry name" value="LuxR_C_like"/>
    <property type="match status" value="1"/>
</dbReference>
<dbReference type="SUPFAM" id="SSF46894">
    <property type="entry name" value="C-terminal effector domain of the bipartite response regulators"/>
    <property type="match status" value="1"/>
</dbReference>
<dbReference type="InterPro" id="IPR027417">
    <property type="entry name" value="P-loop_NTPase"/>
</dbReference>
<dbReference type="InterPro" id="IPR000792">
    <property type="entry name" value="Tscrpt_reg_LuxR_C"/>
</dbReference>
<comment type="caution">
    <text evidence="1">The sequence shown here is derived from an EMBL/GenBank/DDBJ whole genome shotgun (WGS) entry which is preliminary data.</text>
</comment>
<proteinExistence type="predicted"/>
<dbReference type="Pfam" id="PF00196">
    <property type="entry name" value="GerE"/>
    <property type="match status" value="1"/>
</dbReference>
<name>A0ABV6VIX5_9ACTN</name>
<sequence>MTHVDRQLSLITGAEADRPDTIGPAGTGDACEVGMTFGVQGKRAGDLPAEVTSFVGRGVELASVERLLNQARMVTLTGPGGVGKTRIALRTAAALREPPQRRYQDGVFLVELSGLKDAELLPRAVCVALGITDQTVRPPLDFLTDYLADRSILLLLDTCEHLVDACAMLADLLLRDAPGVSILATSRQPLDVPGEHTLVIPPLPVEPEQADGGGAVALFAQRAAAVLPGFRLTEANRGDVLALCRRLDGIPLAIELATVRLRAIPLEQLAARLEDRFRLLTGGRRTALPRHQTLRTTIGWSHELCTPEERLLWARLSVFAGSFDLAAVEQVCAGGELDPDEVVEHLIGLVDKSVVLRVDEPSEGTRYRLLDTIREYGGEWLAQTGEEPGVRARHLDHYRAAVGRFRARFLTNDQVPLFRGLLLEIENLRAAIDFCVEHHSRDPDEALALTTELWEFWVCSGLLAEGRYWLDRALARQPEATAARSLALSWAANLSLFRGDHDTALHGLNEALAIAEALDDDRLRTHAHHFLAQSAGWRGDHDAVDLHMRQVFSHIALGGDPTAEALMVLHLGLSRLLAGKFASAITAFDHQLAALADVPGERWLRGYLLVGRALSLYNLDSPDHPDGGGDPADCAATAREALSAKAELGEPTGIAYALEVLAWLAVRAERPDRAAWLLGAAGVCWKRSGQPLSGVREMRGVHEAAEQAARDALGEDRFERRHRLGAEADLDLVVGSALSDTDLLLPAPREEPPQTGADTLTRREREVAELVARGLSNRQVAELLVISKRTADAHVEHILAKLGASSRTEIAAVVARSQPTA</sequence>
<dbReference type="Pfam" id="PF13401">
    <property type="entry name" value="AAA_22"/>
    <property type="match status" value="1"/>
</dbReference>
<dbReference type="Gene3D" id="1.25.40.10">
    <property type="entry name" value="Tetratricopeptide repeat domain"/>
    <property type="match status" value="1"/>
</dbReference>
<dbReference type="InterPro" id="IPR011990">
    <property type="entry name" value="TPR-like_helical_dom_sf"/>
</dbReference>